<evidence type="ECO:0000256" key="1">
    <source>
        <dbReference type="SAM" id="MobiDB-lite"/>
    </source>
</evidence>
<organism evidence="2 3">
    <name type="scientific">Roseibacillus persicicus</name>
    <dbReference type="NCBI Taxonomy" id="454148"/>
    <lineage>
        <taxon>Bacteria</taxon>
        <taxon>Pseudomonadati</taxon>
        <taxon>Verrucomicrobiota</taxon>
        <taxon>Verrucomicrobiia</taxon>
        <taxon>Verrucomicrobiales</taxon>
        <taxon>Verrucomicrobiaceae</taxon>
        <taxon>Roseibacillus</taxon>
    </lineage>
</organism>
<accession>A0A918WEP4</accession>
<dbReference type="PANTHER" id="PTHR39624">
    <property type="entry name" value="PROTEIN INVOLVED IN RIMO-MEDIATED BETA-METHYLTHIOLATION OF RIBOSOMAL PROTEIN S12 YCAO"/>
    <property type="match status" value="1"/>
</dbReference>
<sequence length="135" mass="14534">MVEVSIDYKGDLHCEASHGPSGAKVETDAPVDNQGRGESFSPTDLIATALGTCMATIMGITADRKELSLEGLRIQVQKEMSSDIPRRIVRLPVTISVPLAGSHPSRKVLEAAALSCPVMESIHPDIEVPVTWTWL</sequence>
<name>A0A918WEP4_9BACT</name>
<reference evidence="2" key="1">
    <citation type="journal article" date="2014" name="Int. J. Syst. Evol. Microbiol.">
        <title>Complete genome sequence of Corynebacterium casei LMG S-19264T (=DSM 44701T), isolated from a smear-ripened cheese.</title>
        <authorList>
            <consortium name="US DOE Joint Genome Institute (JGI-PGF)"/>
            <person name="Walter F."/>
            <person name="Albersmeier A."/>
            <person name="Kalinowski J."/>
            <person name="Ruckert C."/>
        </authorList>
    </citation>
    <scope>NUCLEOTIDE SEQUENCE</scope>
    <source>
        <strain evidence="2">KCTC 12988</strain>
    </source>
</reference>
<keyword evidence="3" id="KW-1185">Reference proteome</keyword>
<dbReference type="InterPro" id="IPR015946">
    <property type="entry name" value="KH_dom-like_a/b"/>
</dbReference>
<dbReference type="PANTHER" id="PTHR39624:SF2">
    <property type="entry name" value="OSMC-LIKE PROTEIN"/>
    <property type="match status" value="1"/>
</dbReference>
<feature type="region of interest" description="Disordered" evidence="1">
    <location>
        <begin position="17"/>
        <end position="40"/>
    </location>
</feature>
<gene>
    <name evidence="2" type="ORF">GCM10007100_01650</name>
</gene>
<dbReference type="Pfam" id="PF02566">
    <property type="entry name" value="OsmC"/>
    <property type="match status" value="1"/>
</dbReference>
<dbReference type="RefSeq" id="WP_189566970.1">
    <property type="nucleotide sequence ID" value="NZ_BMXI01000001.1"/>
</dbReference>
<evidence type="ECO:0000313" key="3">
    <source>
        <dbReference type="Proteomes" id="UP000644507"/>
    </source>
</evidence>
<reference evidence="2" key="2">
    <citation type="submission" date="2020-09" db="EMBL/GenBank/DDBJ databases">
        <authorList>
            <person name="Sun Q."/>
            <person name="Kim S."/>
        </authorList>
    </citation>
    <scope>NUCLEOTIDE SEQUENCE</scope>
    <source>
        <strain evidence="2">KCTC 12988</strain>
    </source>
</reference>
<dbReference type="InterPro" id="IPR003718">
    <property type="entry name" value="OsmC/Ohr_fam"/>
</dbReference>
<dbReference type="Gene3D" id="3.30.300.20">
    <property type="match status" value="1"/>
</dbReference>
<dbReference type="InterPro" id="IPR036102">
    <property type="entry name" value="OsmC/Ohrsf"/>
</dbReference>
<proteinExistence type="predicted"/>
<dbReference type="SUPFAM" id="SSF82784">
    <property type="entry name" value="OsmC-like"/>
    <property type="match status" value="1"/>
</dbReference>
<dbReference type="AlphaFoldDB" id="A0A918WEP4"/>
<dbReference type="EMBL" id="BMXI01000001">
    <property type="protein sequence ID" value="GHC40774.1"/>
    <property type="molecule type" value="Genomic_DNA"/>
</dbReference>
<evidence type="ECO:0000313" key="2">
    <source>
        <dbReference type="EMBL" id="GHC40774.1"/>
    </source>
</evidence>
<dbReference type="Proteomes" id="UP000644507">
    <property type="component" value="Unassembled WGS sequence"/>
</dbReference>
<protein>
    <submittedName>
        <fullName evidence="2">Redox protein</fullName>
    </submittedName>
</protein>
<comment type="caution">
    <text evidence="2">The sequence shown here is derived from an EMBL/GenBank/DDBJ whole genome shotgun (WGS) entry which is preliminary data.</text>
</comment>